<dbReference type="GO" id="GO:0071281">
    <property type="term" value="P:cellular response to iron ion"/>
    <property type="evidence" value="ECO:0007669"/>
    <property type="project" value="UniProtKB-ARBA"/>
</dbReference>
<dbReference type="GO" id="GO:0055085">
    <property type="term" value="P:transmembrane transport"/>
    <property type="evidence" value="ECO:0007669"/>
    <property type="project" value="InterPro"/>
</dbReference>
<dbReference type="GO" id="GO:0043190">
    <property type="term" value="C:ATP-binding cassette (ABC) transporter complex"/>
    <property type="evidence" value="ECO:0007669"/>
    <property type="project" value="InterPro"/>
</dbReference>
<dbReference type="GO" id="GO:0010043">
    <property type="term" value="P:response to zinc ion"/>
    <property type="evidence" value="ECO:0007669"/>
    <property type="project" value="TreeGrafter"/>
</dbReference>
<feature type="transmembrane region" description="Helical" evidence="7">
    <location>
        <begin position="133"/>
        <end position="152"/>
    </location>
</feature>
<keyword evidence="3 6" id="KW-0812">Transmembrane</keyword>
<evidence type="ECO:0000256" key="4">
    <source>
        <dbReference type="ARBA" id="ARBA00022989"/>
    </source>
</evidence>
<evidence type="ECO:0000256" key="5">
    <source>
        <dbReference type="ARBA" id="ARBA00023136"/>
    </source>
</evidence>
<protein>
    <submittedName>
        <fullName evidence="8">Manganese/iron transport system permease protein</fullName>
    </submittedName>
</protein>
<feature type="transmembrane region" description="Helical" evidence="7">
    <location>
        <begin position="179"/>
        <end position="205"/>
    </location>
</feature>
<keyword evidence="5 7" id="KW-0472">Membrane</keyword>
<feature type="transmembrane region" description="Helical" evidence="7">
    <location>
        <begin position="48"/>
        <end position="81"/>
    </location>
</feature>
<dbReference type="FunFam" id="1.10.3470.10:FF:000003">
    <property type="entry name" value="Iron ABC transporter permease SitD"/>
    <property type="match status" value="1"/>
</dbReference>
<comment type="similarity">
    <text evidence="2 6">Belongs to the ABC-3 integral membrane protein family.</text>
</comment>
<evidence type="ECO:0000256" key="7">
    <source>
        <dbReference type="SAM" id="Phobius"/>
    </source>
</evidence>
<dbReference type="InterPro" id="IPR001626">
    <property type="entry name" value="ABC_TroCD"/>
</dbReference>
<organism evidence="8 9">
    <name type="scientific">Deinococcus yavapaiensis KR-236</name>
    <dbReference type="NCBI Taxonomy" id="694435"/>
    <lineage>
        <taxon>Bacteria</taxon>
        <taxon>Thermotogati</taxon>
        <taxon>Deinococcota</taxon>
        <taxon>Deinococci</taxon>
        <taxon>Deinococcales</taxon>
        <taxon>Deinococcaceae</taxon>
        <taxon>Deinococcus</taxon>
    </lineage>
</organism>
<dbReference type="Pfam" id="PF00950">
    <property type="entry name" value="ABC-3"/>
    <property type="match status" value="1"/>
</dbReference>
<dbReference type="Proteomes" id="UP000248326">
    <property type="component" value="Unassembled WGS sequence"/>
</dbReference>
<dbReference type="SUPFAM" id="SSF81345">
    <property type="entry name" value="ABC transporter involved in vitamin B12 uptake, BtuC"/>
    <property type="match status" value="1"/>
</dbReference>
<keyword evidence="4 7" id="KW-1133">Transmembrane helix</keyword>
<dbReference type="PANTHER" id="PTHR30477:SF13">
    <property type="entry name" value="IRON TRANSPORT SYSTEM MEMBRANE PROTEIN HI_0360-RELATED"/>
    <property type="match status" value="1"/>
</dbReference>
<evidence type="ECO:0000256" key="1">
    <source>
        <dbReference type="ARBA" id="ARBA00004141"/>
    </source>
</evidence>
<gene>
    <name evidence="8" type="ORF">DES52_108145</name>
</gene>
<dbReference type="PANTHER" id="PTHR30477">
    <property type="entry name" value="ABC-TRANSPORTER METAL-BINDING PROTEIN"/>
    <property type="match status" value="1"/>
</dbReference>
<dbReference type="EMBL" id="QJSX01000008">
    <property type="protein sequence ID" value="PYE53615.1"/>
    <property type="molecule type" value="Genomic_DNA"/>
</dbReference>
<dbReference type="AlphaFoldDB" id="A0A318S755"/>
<comment type="caution">
    <text evidence="8">The sequence shown here is derived from an EMBL/GenBank/DDBJ whole genome shotgun (WGS) entry which is preliminary data.</text>
</comment>
<evidence type="ECO:0000256" key="3">
    <source>
        <dbReference type="ARBA" id="ARBA00022692"/>
    </source>
</evidence>
<accession>A0A318S755</accession>
<evidence type="ECO:0000313" key="9">
    <source>
        <dbReference type="Proteomes" id="UP000248326"/>
    </source>
</evidence>
<sequence>MNWLLEPLHYEFFTRALLGVTLVSVMCAVIGVYVVLRGLSYIGDAMSHAVFPGIVAAFLLKTNLLLGAVVAAVLTSLGIGFVSNRSGLKQDSAIGIVFVGMFALGVALLSRAQTYAVDLANFLVGNPLGVSRADLLTSAGVTALIACVLAAFHKELVLLAFDPTEARAIGLPVSRLNNLLLVLIGLVVVLTIQLVGTTLSVSLLVTSSATARLLTRGLRSMMLVAALLGVSAGAVGLYASYYLDLAPGATIVLANTVMFLLVLLTRRKA</sequence>
<keyword evidence="6" id="KW-0813">Transport</keyword>
<proteinExistence type="inferred from homology"/>
<feature type="transmembrane region" description="Helical" evidence="7">
    <location>
        <begin position="93"/>
        <end position="112"/>
    </location>
</feature>
<comment type="subcellular location">
    <subcellularLocation>
        <location evidence="6">Cell membrane</location>
        <topology evidence="6">Multi-pass membrane protein</topology>
    </subcellularLocation>
    <subcellularLocation>
        <location evidence="1">Membrane</location>
        <topology evidence="1">Multi-pass membrane protein</topology>
    </subcellularLocation>
</comment>
<feature type="transmembrane region" description="Helical" evidence="7">
    <location>
        <begin position="12"/>
        <end position="36"/>
    </location>
</feature>
<dbReference type="OrthoDB" id="9788905at2"/>
<feature type="transmembrane region" description="Helical" evidence="7">
    <location>
        <begin position="245"/>
        <end position="264"/>
    </location>
</feature>
<evidence type="ECO:0000256" key="6">
    <source>
        <dbReference type="RuleBase" id="RU003943"/>
    </source>
</evidence>
<dbReference type="InterPro" id="IPR037294">
    <property type="entry name" value="ABC_BtuC-like"/>
</dbReference>
<evidence type="ECO:0000313" key="8">
    <source>
        <dbReference type="EMBL" id="PYE53615.1"/>
    </source>
</evidence>
<name>A0A318S755_9DEIO</name>
<evidence type="ECO:0000256" key="2">
    <source>
        <dbReference type="ARBA" id="ARBA00008034"/>
    </source>
</evidence>
<keyword evidence="9" id="KW-1185">Reference proteome</keyword>
<dbReference type="Gene3D" id="1.10.3470.10">
    <property type="entry name" value="ABC transporter involved in vitamin B12 uptake, BtuC"/>
    <property type="match status" value="1"/>
</dbReference>
<dbReference type="CDD" id="cd06550">
    <property type="entry name" value="TM_ABC_iron-siderophores_like"/>
    <property type="match status" value="1"/>
</dbReference>
<feature type="transmembrane region" description="Helical" evidence="7">
    <location>
        <begin position="217"/>
        <end position="239"/>
    </location>
</feature>
<reference evidence="8 9" key="1">
    <citation type="submission" date="2018-06" db="EMBL/GenBank/DDBJ databases">
        <title>Genomic Encyclopedia of Type Strains, Phase IV (KMG-IV): sequencing the most valuable type-strain genomes for metagenomic binning, comparative biology and taxonomic classification.</title>
        <authorList>
            <person name="Goeker M."/>
        </authorList>
    </citation>
    <scope>NUCLEOTIDE SEQUENCE [LARGE SCALE GENOMIC DNA]</scope>
    <source>
        <strain evidence="8 9">DSM 18048</strain>
    </source>
</reference>
<dbReference type="RefSeq" id="WP_110886970.1">
    <property type="nucleotide sequence ID" value="NZ_QJSX01000008.1"/>
</dbReference>